<dbReference type="InterPro" id="IPR028082">
    <property type="entry name" value="Peripla_BP_I"/>
</dbReference>
<dbReference type="Pfam" id="PF13458">
    <property type="entry name" value="Peripla_BP_6"/>
    <property type="match status" value="1"/>
</dbReference>
<dbReference type="PANTHER" id="PTHR47151">
    <property type="entry name" value="LEU/ILE/VAL-BINDING ABC TRANSPORTER SUBUNIT"/>
    <property type="match status" value="1"/>
</dbReference>
<evidence type="ECO:0000256" key="2">
    <source>
        <dbReference type="ARBA" id="ARBA00022729"/>
    </source>
</evidence>
<feature type="chain" id="PRO_5013309437" evidence="3">
    <location>
        <begin position="30"/>
        <end position="402"/>
    </location>
</feature>
<dbReference type="SUPFAM" id="SSF53822">
    <property type="entry name" value="Periplasmic binding protein-like I"/>
    <property type="match status" value="1"/>
</dbReference>
<proteinExistence type="inferred from homology"/>
<dbReference type="RefSeq" id="WP_097587433.1">
    <property type="nucleotide sequence ID" value="NZ_NWTC01000023.1"/>
</dbReference>
<gene>
    <name evidence="5" type="ORF">CO661_24440</name>
</gene>
<comment type="similarity">
    <text evidence="1">Belongs to the leucine-binding protein family.</text>
</comment>
<accession>A0A2A6LSB3</accession>
<name>A0A2A6LSB3_RHIFR</name>
<dbReference type="Gene3D" id="3.40.50.2300">
    <property type="match status" value="2"/>
</dbReference>
<evidence type="ECO:0000259" key="4">
    <source>
        <dbReference type="Pfam" id="PF13458"/>
    </source>
</evidence>
<evidence type="ECO:0000313" key="6">
    <source>
        <dbReference type="Proteomes" id="UP000220353"/>
    </source>
</evidence>
<dbReference type="EMBL" id="NWTC01000023">
    <property type="protein sequence ID" value="PDT45207.1"/>
    <property type="molecule type" value="Genomic_DNA"/>
</dbReference>
<keyword evidence="2 3" id="KW-0732">Signal</keyword>
<comment type="caution">
    <text evidence="5">The sequence shown here is derived from an EMBL/GenBank/DDBJ whole genome shotgun (WGS) entry which is preliminary data.</text>
</comment>
<feature type="domain" description="Leucine-binding protein" evidence="4">
    <location>
        <begin position="32"/>
        <end position="378"/>
    </location>
</feature>
<feature type="signal peptide" evidence="3">
    <location>
        <begin position="1"/>
        <end position="29"/>
    </location>
</feature>
<dbReference type="InterPro" id="IPR028081">
    <property type="entry name" value="Leu-bd"/>
</dbReference>
<sequence>MKLTMKHIARLSVGGLAIALAGWTSAAQAEEPIKVGFAAALSGWLAAYDEEPHKAAVLKIEEINKAGGLLGRQIEYNVIDTKTDPTVAASAAASLVDWGANVLIVPPDYDMGSPAALVAQNAGTIAISTGASDPKMGAQGVGPYVFTAHTAGQAAGIVMAEYGYKKLNMKTAYMLEDVSMEATKSSCAGFVAAWNAAGGTLLGRDTFQKEDPSIAAQITRIKGLQEAPEFIFMCSSLPEGPSAVRQIRAAGIDVPILSDTGMSGNFWLNGVPGLKDFYVPTLMSINGGDPRSEINTFLEKYKARWGALPTTEFSVLGYCAIEQWARAVEKAESVESDAVLAVMNQFRDEPITCGPTSYTDQIHVQVSRPQLIMKVEDGAFRPQELYRNEFVPDLKLLLRSGQ</sequence>
<dbReference type="Proteomes" id="UP000220353">
    <property type="component" value="Unassembled WGS sequence"/>
</dbReference>
<evidence type="ECO:0000313" key="5">
    <source>
        <dbReference type="EMBL" id="PDT45207.1"/>
    </source>
</evidence>
<reference evidence="5 6" key="1">
    <citation type="submission" date="2017-09" db="EMBL/GenBank/DDBJ databases">
        <title>Comparative genomics of rhizobia isolated from Phaseolus vulgaris in China.</title>
        <authorList>
            <person name="Tong W."/>
        </authorList>
    </citation>
    <scope>NUCLEOTIDE SEQUENCE [LARGE SCALE GENOMIC DNA]</scope>
    <source>
        <strain evidence="5 6">PCH1</strain>
    </source>
</reference>
<evidence type="ECO:0000256" key="3">
    <source>
        <dbReference type="SAM" id="SignalP"/>
    </source>
</evidence>
<dbReference type="PANTHER" id="PTHR47151:SF2">
    <property type="entry name" value="AMINO ACID BINDING PROTEIN"/>
    <property type="match status" value="1"/>
</dbReference>
<protein>
    <submittedName>
        <fullName evidence="5">ABC transporter substrate-binding protein</fullName>
    </submittedName>
</protein>
<organism evidence="5 6">
    <name type="scientific">Rhizobium fredii</name>
    <name type="common">Sinorhizobium fredii</name>
    <dbReference type="NCBI Taxonomy" id="380"/>
    <lineage>
        <taxon>Bacteria</taxon>
        <taxon>Pseudomonadati</taxon>
        <taxon>Pseudomonadota</taxon>
        <taxon>Alphaproteobacteria</taxon>
        <taxon>Hyphomicrobiales</taxon>
        <taxon>Rhizobiaceae</taxon>
        <taxon>Sinorhizobium/Ensifer group</taxon>
        <taxon>Sinorhizobium</taxon>
    </lineage>
</organism>
<dbReference type="AlphaFoldDB" id="A0A2A6LSB3"/>
<evidence type="ECO:0000256" key="1">
    <source>
        <dbReference type="ARBA" id="ARBA00010062"/>
    </source>
</evidence>